<evidence type="ECO:0000313" key="11">
    <source>
        <dbReference type="EMBL" id="KAE8991601.1"/>
    </source>
</evidence>
<dbReference type="OrthoDB" id="118762at2759"/>
<feature type="compositionally biased region" description="Basic and acidic residues" evidence="8">
    <location>
        <begin position="1037"/>
        <end position="1050"/>
    </location>
</feature>
<evidence type="ECO:0000256" key="1">
    <source>
        <dbReference type="ARBA" id="ARBA00012493"/>
    </source>
</evidence>
<comment type="caution">
    <text evidence="11">The sequence shown here is derived from an EMBL/GenBank/DDBJ whole genome shotgun (WGS) entry which is preliminary data.</text>
</comment>
<dbReference type="EMBL" id="QXFU01002026">
    <property type="protein sequence ID" value="KAE8991601.1"/>
    <property type="molecule type" value="Genomic_DNA"/>
</dbReference>
<dbReference type="CDD" id="cd01647">
    <property type="entry name" value="RT_LTR"/>
    <property type="match status" value="1"/>
</dbReference>
<feature type="region of interest" description="Disordered" evidence="8">
    <location>
        <begin position="1237"/>
        <end position="1299"/>
    </location>
</feature>
<evidence type="ECO:0000259" key="10">
    <source>
        <dbReference type="PROSITE" id="PS50994"/>
    </source>
</evidence>
<dbReference type="InterPro" id="IPR000477">
    <property type="entry name" value="RT_dom"/>
</dbReference>
<dbReference type="InterPro" id="IPR043128">
    <property type="entry name" value="Rev_trsase/Diguanyl_cyclase"/>
</dbReference>
<dbReference type="PANTHER" id="PTHR37984">
    <property type="entry name" value="PROTEIN CBG26694"/>
    <property type="match status" value="1"/>
</dbReference>
<dbReference type="InterPro" id="IPR001584">
    <property type="entry name" value="Integrase_cat-core"/>
</dbReference>
<dbReference type="PROSITE" id="PS50878">
    <property type="entry name" value="RT_POL"/>
    <property type="match status" value="1"/>
</dbReference>
<reference evidence="11 12" key="1">
    <citation type="submission" date="2018-09" db="EMBL/GenBank/DDBJ databases">
        <title>Genomic investigation of the strawberry pathogen Phytophthora fragariae indicates pathogenicity is determined by transcriptional variation in three key races.</title>
        <authorList>
            <person name="Adams T.M."/>
            <person name="Armitage A.D."/>
            <person name="Sobczyk M.K."/>
            <person name="Bates H.J."/>
            <person name="Dunwell J.M."/>
            <person name="Nellist C.F."/>
            <person name="Harrison R.J."/>
        </authorList>
    </citation>
    <scope>NUCLEOTIDE SEQUENCE [LARGE SCALE GENOMIC DNA]</scope>
    <source>
        <strain evidence="11 12">SCRP324</strain>
    </source>
</reference>
<feature type="region of interest" description="Disordered" evidence="8">
    <location>
        <begin position="1701"/>
        <end position="1734"/>
    </location>
</feature>
<organism evidence="11 12">
    <name type="scientific">Phytophthora rubi</name>
    <dbReference type="NCBI Taxonomy" id="129364"/>
    <lineage>
        <taxon>Eukaryota</taxon>
        <taxon>Sar</taxon>
        <taxon>Stramenopiles</taxon>
        <taxon>Oomycota</taxon>
        <taxon>Peronosporomycetes</taxon>
        <taxon>Peronosporales</taxon>
        <taxon>Peronosporaceae</taxon>
        <taxon>Phytophthora</taxon>
    </lineage>
</organism>
<dbReference type="Gene3D" id="3.30.420.10">
    <property type="entry name" value="Ribonuclease H-like superfamily/Ribonuclease H"/>
    <property type="match status" value="1"/>
</dbReference>
<feature type="region of interest" description="Disordered" evidence="8">
    <location>
        <begin position="102"/>
        <end position="127"/>
    </location>
</feature>
<keyword evidence="4" id="KW-0540">Nuclease</keyword>
<feature type="compositionally biased region" description="Basic and acidic residues" evidence="8">
    <location>
        <begin position="1701"/>
        <end position="1711"/>
    </location>
</feature>
<dbReference type="InterPro" id="IPR036397">
    <property type="entry name" value="RNaseH_sf"/>
</dbReference>
<evidence type="ECO:0000256" key="8">
    <source>
        <dbReference type="SAM" id="MobiDB-lite"/>
    </source>
</evidence>
<evidence type="ECO:0000256" key="3">
    <source>
        <dbReference type="ARBA" id="ARBA00022695"/>
    </source>
</evidence>
<feature type="compositionally biased region" description="Low complexity" evidence="8">
    <location>
        <begin position="984"/>
        <end position="995"/>
    </location>
</feature>
<dbReference type="Gene3D" id="3.10.10.10">
    <property type="entry name" value="HIV Type 1 Reverse Transcriptase, subunit A, domain 1"/>
    <property type="match status" value="1"/>
</dbReference>
<dbReference type="SUPFAM" id="SSF53098">
    <property type="entry name" value="Ribonuclease H-like"/>
    <property type="match status" value="1"/>
</dbReference>
<dbReference type="InterPro" id="IPR041373">
    <property type="entry name" value="RT_RNaseH"/>
</dbReference>
<feature type="region of interest" description="Disordered" evidence="8">
    <location>
        <begin position="1019"/>
        <end position="1059"/>
    </location>
</feature>
<keyword evidence="6" id="KW-0378">Hydrolase</keyword>
<dbReference type="FunFam" id="3.30.70.270:FF:000020">
    <property type="entry name" value="Transposon Tf2-6 polyprotein-like Protein"/>
    <property type="match status" value="1"/>
</dbReference>
<proteinExistence type="predicted"/>
<evidence type="ECO:0000313" key="12">
    <source>
        <dbReference type="Proteomes" id="UP000435112"/>
    </source>
</evidence>
<sequence>MARQTPQRLVVATEMNEACRRNASATLVTVAAECSDETDGTKMLSTDGSVAAVRRAATAQLDKELKSRDSGRATRYVATVRPCMAALRYHYTMDESCDDEMKAEEGDVASPDVPMTEEGEETPAEKTKGEVAELGMELPGEVVTAFGSVAKVRSAVKRSRREDKQRRAARRAERKAREGDDVGRAVAELDDALRGRRRQHQDEARRVLERRRRQHRNNIDQRTGSRASVHLVQRQGVVTSTGTADVVESADGLPTATVLVDGKQQAIKIDSGAQYTVAGTDWMMRGERVSRPAPVDFIEGIGGFLLDVLGVWSFDMRNVFGQTVTMEACVIDGCSNEFLVGVDFLEHHKASIDFKSKEVRYDEREQLVVIPFRTSSTNDDGHRARLVSTTKLQRRAVQPLEVSVAAPDGEEGIFVPTGDFGSVLTAAAVTKAQNGKAVMPVINVHDGQVRLPSKQLLGVWIPVDSDITVLEMHDGLSEDRLRAWIDELGDGQTPLEDEGNVNVGTTDPNARALILKLLRAYRGLMDTKEDCPPATTLNVQHHINTGDAAPIMMRRRIQAQTEDAVVDENVDTMLRAGVIEPGDGAWGFPVVLVRKKDGSIRFCIDYRALNAVMKRDVYPLPRIDETLESLGGARLFSTLDLRAGYWQVMVAEGDRDKTAFITKRGLFRFRRMPFGLSNAPATFQRLMNGVLRGFTWTPCLVYLDDIIIFSKGGIGEHVVKLASVLERLSAAGLTLKLKKCVFATKAMEYLGHMPSADGVQPLDRLVTAVTEFARPSNPDEVRRFVHLAGYYRRFIPAFGSIAEPMTRLLKKDVQWLWSEDQEFAFSRIKLLLTTKPVLLYPDFERPFRLVTDASKVGLGACLQQGHGRGWQPIAYASKVNNHAEANYSITELECSAVVWVVEQFRPYLYGRVFTIITDHAALRWLMTRLNLASRLHRWSLTLQEFEFQVEYRPGALNVVADALSRAPAAVRMAAGRHKRPTPPATAEETTQTPLTDNDAAPTTVMGAMAAAGELMPVVTMTHGSGTDGEGAPVQDVELPKDSRPHMDDSGRANTSSAVGAANTHTVTNSSGAVKAVSGGDVPVAMESQKPLLTTESALTPPPLMRMEEEPMLMTESSSTAEPSLTNEPLLRAPHMVTTDPMLTAIAPSDLPLMTETGDVTSKAAGRRRKRPAAAGLTLRRSARIRERNERVHDEREVATVGGGDASAQLPIVDGPTVTASVTNKDKVTATKVTATKVTPRARPTKTAGRAVSAVVQLPEAQKASGIRSDRGDRRGEPTAHGGEAAGGELDVDDDRDPAAPYTLQVTDTEIVSAQKNSKFVQQLIKDGTYRGMKIETRFGLVTAATTHGWRVVLPPALWAAVFKEMHGSVWMKRWVRGCPECGSRKARPREVIPPLRSIRGGDVRDRWALDVAGPFPIAAGGDRYVIAAIEYVTRYAVACCVETHTAVSVATFLMEEVVLRFGAFRELLTDGAPEMTGEVIDKLVELLQARQVNPVPYRPQLVGLVERFHRSWKDCVSTFMTEERQDDWNLYVKFAVYAYNSARHSTVALSPNELMMGRKLRHPNELLRRTEVRETGDLQNYHEQLLVAMERSHECAELARQREQDRQARYYNRKVRQRREFRPGDLVWVHNPPRGRTATKFVHQWMGPLRVVEPAGYENHVLERMDKTGKKETVIAHESFMVSYHYPTSLLEQVAKDVDDQLADEDQRERPQSGATAATPARATAPTAGRVTNLSGAKRNRATVASTSLQNDERGLLVERRRRRRRNRAGQYALGYELVPRGDVAHWTTGDAHLWRTKDGRTTDRWVSVNEYERFFSDGRVVEYPSDEEVV</sequence>
<evidence type="ECO:0000256" key="2">
    <source>
        <dbReference type="ARBA" id="ARBA00022679"/>
    </source>
</evidence>
<evidence type="ECO:0000256" key="7">
    <source>
        <dbReference type="ARBA" id="ARBA00022918"/>
    </source>
</evidence>
<dbReference type="Pfam" id="PF00078">
    <property type="entry name" value="RVT_1"/>
    <property type="match status" value="1"/>
</dbReference>
<dbReference type="InterPro" id="IPR021109">
    <property type="entry name" value="Peptidase_aspartic_dom_sf"/>
</dbReference>
<feature type="region of interest" description="Disordered" evidence="8">
    <location>
        <begin position="971"/>
        <end position="1000"/>
    </location>
</feature>
<gene>
    <name evidence="11" type="ORF">PR002_g20802</name>
</gene>
<dbReference type="GO" id="GO:0016787">
    <property type="term" value="F:hydrolase activity"/>
    <property type="evidence" value="ECO:0007669"/>
    <property type="project" value="UniProtKB-KW"/>
</dbReference>
<feature type="domain" description="Integrase catalytic" evidence="10">
    <location>
        <begin position="1384"/>
        <end position="1559"/>
    </location>
</feature>
<evidence type="ECO:0000256" key="4">
    <source>
        <dbReference type="ARBA" id="ARBA00022722"/>
    </source>
</evidence>
<dbReference type="Proteomes" id="UP000435112">
    <property type="component" value="Unassembled WGS sequence"/>
</dbReference>
<feature type="compositionally biased region" description="Low complexity" evidence="8">
    <location>
        <begin position="1714"/>
        <end position="1730"/>
    </location>
</feature>
<dbReference type="GO" id="GO:0015074">
    <property type="term" value="P:DNA integration"/>
    <property type="evidence" value="ECO:0007669"/>
    <property type="project" value="InterPro"/>
</dbReference>
<evidence type="ECO:0000256" key="6">
    <source>
        <dbReference type="ARBA" id="ARBA00022801"/>
    </source>
</evidence>
<dbReference type="EC" id="2.7.7.49" evidence="1"/>
<dbReference type="CDD" id="cd09274">
    <property type="entry name" value="RNase_HI_RT_Ty3"/>
    <property type="match status" value="1"/>
</dbReference>
<feature type="domain" description="Reverse transcriptase" evidence="9">
    <location>
        <begin position="574"/>
        <end position="754"/>
    </location>
</feature>
<feature type="region of interest" description="Disordered" evidence="8">
    <location>
        <begin position="154"/>
        <end position="226"/>
    </location>
</feature>
<feature type="compositionally biased region" description="Basic and acidic residues" evidence="8">
    <location>
        <begin position="1267"/>
        <end position="1277"/>
    </location>
</feature>
<dbReference type="GO" id="GO:0004519">
    <property type="term" value="F:endonuclease activity"/>
    <property type="evidence" value="ECO:0007669"/>
    <property type="project" value="UniProtKB-KW"/>
</dbReference>
<keyword evidence="7" id="KW-0695">RNA-directed DNA polymerase</keyword>
<accession>A0A6A3JAJ1</accession>
<dbReference type="PANTHER" id="PTHR37984:SF5">
    <property type="entry name" value="PROTEIN NYNRIN-LIKE"/>
    <property type="match status" value="1"/>
</dbReference>
<name>A0A6A3JAJ1_9STRA</name>
<evidence type="ECO:0000256" key="5">
    <source>
        <dbReference type="ARBA" id="ARBA00022759"/>
    </source>
</evidence>
<dbReference type="GO" id="GO:0003964">
    <property type="term" value="F:RNA-directed DNA polymerase activity"/>
    <property type="evidence" value="ECO:0007669"/>
    <property type="project" value="UniProtKB-KW"/>
</dbReference>
<dbReference type="Pfam" id="PF17917">
    <property type="entry name" value="RT_RNaseH"/>
    <property type="match status" value="1"/>
</dbReference>
<dbReference type="FunFam" id="3.10.20.370:FF:000001">
    <property type="entry name" value="Retrovirus-related Pol polyprotein from transposon 17.6-like protein"/>
    <property type="match status" value="1"/>
</dbReference>
<dbReference type="GO" id="GO:0003676">
    <property type="term" value="F:nucleic acid binding"/>
    <property type="evidence" value="ECO:0007669"/>
    <property type="project" value="InterPro"/>
</dbReference>
<dbReference type="PROSITE" id="PS50994">
    <property type="entry name" value="INTEGRASE"/>
    <property type="match status" value="1"/>
</dbReference>
<dbReference type="InterPro" id="IPR012337">
    <property type="entry name" value="RNaseH-like_sf"/>
</dbReference>
<dbReference type="SUPFAM" id="SSF50630">
    <property type="entry name" value="Acid proteases"/>
    <property type="match status" value="1"/>
</dbReference>
<keyword evidence="3" id="KW-0548">Nucleotidyltransferase</keyword>
<dbReference type="Gene3D" id="2.40.70.10">
    <property type="entry name" value="Acid Proteases"/>
    <property type="match status" value="1"/>
</dbReference>
<dbReference type="Gene3D" id="3.30.70.270">
    <property type="match status" value="2"/>
</dbReference>
<evidence type="ECO:0000259" key="9">
    <source>
        <dbReference type="PROSITE" id="PS50878"/>
    </source>
</evidence>
<keyword evidence="2" id="KW-0808">Transferase</keyword>
<dbReference type="InterPro" id="IPR050951">
    <property type="entry name" value="Retrovirus_Pol_polyprotein"/>
</dbReference>
<keyword evidence="5" id="KW-0255">Endonuclease</keyword>
<dbReference type="InterPro" id="IPR043502">
    <property type="entry name" value="DNA/RNA_pol_sf"/>
</dbReference>
<dbReference type="SUPFAM" id="SSF56672">
    <property type="entry name" value="DNA/RNA polymerases"/>
    <property type="match status" value="1"/>
</dbReference>
<protein>
    <recommendedName>
        <fullName evidence="1">RNA-directed DNA polymerase</fullName>
        <ecNumber evidence="1">2.7.7.49</ecNumber>
    </recommendedName>
</protein>